<evidence type="ECO:0000313" key="2">
    <source>
        <dbReference type="EMBL" id="KAJ1204501.1"/>
    </source>
</evidence>
<gene>
    <name evidence="2" type="ORF">NDU88_008278</name>
</gene>
<keyword evidence="3" id="KW-1185">Reference proteome</keyword>
<name>A0AAV7VUP5_PLEWA</name>
<sequence>MPAVCMRKQNDLAFMQAMCDMSAADWELCGMLEERQCGAPAKMAAPTMFANPIVIIESDEEGREDHVFELVQDECNASGTSAIQMPVEVRAPSGHWSKVRAGFRVTCSTWGEPIDPVVEPDDDDDNANDGEQQSMSWGTAGIAGLPGLKKEILDYDEEGFLEEGEIVEEEDSALLVKTKASRVGGLI</sequence>
<evidence type="ECO:0000313" key="3">
    <source>
        <dbReference type="Proteomes" id="UP001066276"/>
    </source>
</evidence>
<accession>A0AAV7VUP5</accession>
<reference evidence="2" key="1">
    <citation type="journal article" date="2022" name="bioRxiv">
        <title>Sequencing and chromosome-scale assembly of the giantPleurodeles waltlgenome.</title>
        <authorList>
            <person name="Brown T."/>
            <person name="Elewa A."/>
            <person name="Iarovenko S."/>
            <person name="Subramanian E."/>
            <person name="Araus A.J."/>
            <person name="Petzold A."/>
            <person name="Susuki M."/>
            <person name="Suzuki K.-i.T."/>
            <person name="Hayashi T."/>
            <person name="Toyoda A."/>
            <person name="Oliveira C."/>
            <person name="Osipova E."/>
            <person name="Leigh N.D."/>
            <person name="Simon A."/>
            <person name="Yun M.H."/>
        </authorList>
    </citation>
    <scope>NUCLEOTIDE SEQUENCE</scope>
    <source>
        <strain evidence="2">20211129_DDA</strain>
        <tissue evidence="2">Liver</tissue>
    </source>
</reference>
<dbReference type="Proteomes" id="UP001066276">
    <property type="component" value="Chromosome 2_1"/>
</dbReference>
<protein>
    <submittedName>
        <fullName evidence="2">Uncharacterized protein</fullName>
    </submittedName>
</protein>
<evidence type="ECO:0000256" key="1">
    <source>
        <dbReference type="SAM" id="MobiDB-lite"/>
    </source>
</evidence>
<comment type="caution">
    <text evidence="2">The sequence shown here is derived from an EMBL/GenBank/DDBJ whole genome shotgun (WGS) entry which is preliminary data.</text>
</comment>
<dbReference type="AlphaFoldDB" id="A0AAV7VUP5"/>
<feature type="region of interest" description="Disordered" evidence="1">
    <location>
        <begin position="112"/>
        <end position="142"/>
    </location>
</feature>
<organism evidence="2 3">
    <name type="scientific">Pleurodeles waltl</name>
    <name type="common">Iberian ribbed newt</name>
    <dbReference type="NCBI Taxonomy" id="8319"/>
    <lineage>
        <taxon>Eukaryota</taxon>
        <taxon>Metazoa</taxon>
        <taxon>Chordata</taxon>
        <taxon>Craniata</taxon>
        <taxon>Vertebrata</taxon>
        <taxon>Euteleostomi</taxon>
        <taxon>Amphibia</taxon>
        <taxon>Batrachia</taxon>
        <taxon>Caudata</taxon>
        <taxon>Salamandroidea</taxon>
        <taxon>Salamandridae</taxon>
        <taxon>Pleurodelinae</taxon>
        <taxon>Pleurodeles</taxon>
    </lineage>
</organism>
<dbReference type="EMBL" id="JANPWB010000003">
    <property type="protein sequence ID" value="KAJ1204501.1"/>
    <property type="molecule type" value="Genomic_DNA"/>
</dbReference>
<proteinExistence type="predicted"/>
<feature type="compositionally biased region" description="Acidic residues" evidence="1">
    <location>
        <begin position="118"/>
        <end position="128"/>
    </location>
</feature>